<feature type="transmembrane region" description="Helical" evidence="1">
    <location>
        <begin position="103"/>
        <end position="128"/>
    </location>
</feature>
<dbReference type="EnsemblMetazoa" id="G12830.2">
    <property type="protein sequence ID" value="G12830.2:cds"/>
    <property type="gene ID" value="G12830"/>
</dbReference>
<evidence type="ECO:0000313" key="3">
    <source>
        <dbReference type="EnsemblMetazoa" id="G12830.1:cds"/>
    </source>
</evidence>
<dbReference type="EnsemblMetazoa" id="G12830.3">
    <property type="protein sequence ID" value="G12830.3:cds"/>
    <property type="gene ID" value="G12830"/>
</dbReference>
<dbReference type="OMA" id="RIKNTML"/>
<organism evidence="2">
    <name type="scientific">Magallana gigas</name>
    <name type="common">Pacific oyster</name>
    <name type="synonym">Crassostrea gigas</name>
    <dbReference type="NCBI Taxonomy" id="29159"/>
    <lineage>
        <taxon>Eukaryota</taxon>
        <taxon>Metazoa</taxon>
        <taxon>Spiralia</taxon>
        <taxon>Lophotrochozoa</taxon>
        <taxon>Mollusca</taxon>
        <taxon>Bivalvia</taxon>
        <taxon>Autobranchia</taxon>
        <taxon>Pteriomorphia</taxon>
        <taxon>Ostreida</taxon>
        <taxon>Ostreoidea</taxon>
        <taxon>Ostreidae</taxon>
        <taxon>Magallana</taxon>
    </lineage>
</organism>
<reference evidence="3" key="2">
    <citation type="submission" date="2022-08" db="UniProtKB">
        <authorList>
            <consortium name="EnsemblMetazoa"/>
        </authorList>
    </citation>
    <scope>IDENTIFICATION</scope>
    <source>
        <strain evidence="3">05x7-T-G4-1.051#20</strain>
    </source>
</reference>
<dbReference type="EMBL" id="JH817198">
    <property type="protein sequence ID" value="EKC26332.1"/>
    <property type="molecule type" value="Genomic_DNA"/>
</dbReference>
<evidence type="ECO:0000256" key="1">
    <source>
        <dbReference type="SAM" id="Phobius"/>
    </source>
</evidence>
<dbReference type="EnsemblMetazoa" id="G12830.1">
    <property type="protein sequence ID" value="G12830.1:cds"/>
    <property type="gene ID" value="G12830"/>
</dbReference>
<dbReference type="Proteomes" id="UP000005408">
    <property type="component" value="Unassembled WGS sequence"/>
</dbReference>
<keyword evidence="1" id="KW-0812">Transmembrane</keyword>
<evidence type="ECO:0000313" key="2">
    <source>
        <dbReference type="EMBL" id="EKC26332.1"/>
    </source>
</evidence>
<name>K1PQ07_MAGGI</name>
<keyword evidence="4" id="KW-1185">Reference proteome</keyword>
<evidence type="ECO:0000313" key="4">
    <source>
        <dbReference type="Proteomes" id="UP000005408"/>
    </source>
</evidence>
<reference evidence="2" key="1">
    <citation type="journal article" date="2012" name="Nature">
        <title>The oyster genome reveals stress adaptation and complexity of shell formation.</title>
        <authorList>
            <person name="Zhang G."/>
            <person name="Fang X."/>
            <person name="Guo X."/>
            <person name="Li L."/>
            <person name="Luo R."/>
            <person name="Xu F."/>
            <person name="Yang P."/>
            <person name="Zhang L."/>
            <person name="Wang X."/>
            <person name="Qi H."/>
            <person name="Xiong Z."/>
            <person name="Que H."/>
            <person name="Xie Y."/>
            <person name="Holland P.W."/>
            <person name="Paps J."/>
            <person name="Zhu Y."/>
            <person name="Wu F."/>
            <person name="Chen Y."/>
            <person name="Wang J."/>
            <person name="Peng C."/>
            <person name="Meng J."/>
            <person name="Yang L."/>
            <person name="Liu J."/>
            <person name="Wen B."/>
            <person name="Zhang N."/>
            <person name="Huang Z."/>
            <person name="Zhu Q."/>
            <person name="Feng Y."/>
            <person name="Mount A."/>
            <person name="Hedgecock D."/>
            <person name="Xu Z."/>
            <person name="Liu Y."/>
            <person name="Domazet-Loso T."/>
            <person name="Du Y."/>
            <person name="Sun X."/>
            <person name="Zhang S."/>
            <person name="Liu B."/>
            <person name="Cheng P."/>
            <person name="Jiang X."/>
            <person name="Li J."/>
            <person name="Fan D."/>
            <person name="Wang W."/>
            <person name="Fu W."/>
            <person name="Wang T."/>
            <person name="Wang B."/>
            <person name="Zhang J."/>
            <person name="Peng Z."/>
            <person name="Li Y."/>
            <person name="Li N."/>
            <person name="Wang J."/>
            <person name="Chen M."/>
            <person name="He Y."/>
            <person name="Tan F."/>
            <person name="Song X."/>
            <person name="Zheng Q."/>
            <person name="Huang R."/>
            <person name="Yang H."/>
            <person name="Du X."/>
            <person name="Chen L."/>
            <person name="Yang M."/>
            <person name="Gaffney P.M."/>
            <person name="Wang S."/>
            <person name="Luo L."/>
            <person name="She Z."/>
            <person name="Ming Y."/>
            <person name="Huang W."/>
            <person name="Zhang S."/>
            <person name="Huang B."/>
            <person name="Zhang Y."/>
            <person name="Qu T."/>
            <person name="Ni P."/>
            <person name="Miao G."/>
            <person name="Wang J."/>
            <person name="Wang Q."/>
            <person name="Steinberg C.E."/>
            <person name="Wang H."/>
            <person name="Li N."/>
            <person name="Qian L."/>
            <person name="Zhang G."/>
            <person name="Li Y."/>
            <person name="Yang H."/>
            <person name="Liu X."/>
            <person name="Wang J."/>
            <person name="Yin Y."/>
            <person name="Wang J."/>
        </authorList>
    </citation>
    <scope>NUCLEOTIDE SEQUENCE [LARGE SCALE GENOMIC DNA]</scope>
    <source>
        <strain evidence="2">05x7-T-G4-1.051#20</strain>
    </source>
</reference>
<dbReference type="KEGG" id="crg:105336834"/>
<accession>K1PQ07</accession>
<gene>
    <name evidence="2" type="ORF">CGI_10015078</name>
</gene>
<dbReference type="HOGENOM" id="CLU_1950856_0_0_1"/>
<proteinExistence type="predicted"/>
<dbReference type="AlphaFoldDB" id="K1PQ07"/>
<dbReference type="OrthoDB" id="6113359at2759"/>
<keyword evidence="1" id="KW-1133">Transmembrane helix</keyword>
<protein>
    <submittedName>
        <fullName evidence="2 3">Uncharacterized protein</fullName>
    </submittedName>
</protein>
<keyword evidence="1" id="KW-0472">Membrane</keyword>
<sequence>MDPPKIVITTERLNGGSLIRKTSIRRRVSLKEDRRQDKYGNLTGSYARIKNTMLLDRGVQNNLESLQERWRMIMFMYDDCVEMVKTRQQNRLCRRQLKQKCELIALAIVYSTLAIPVFMAVLLAYVIFL</sequence>